<dbReference type="NCBIfam" id="TIGR00711">
    <property type="entry name" value="efflux_EmrB"/>
    <property type="match status" value="1"/>
</dbReference>
<keyword evidence="6 7" id="KW-0472">Membrane</keyword>
<dbReference type="InterPro" id="IPR036259">
    <property type="entry name" value="MFS_trans_sf"/>
</dbReference>
<dbReference type="STRING" id="1408189.CLAC_00125"/>
<feature type="domain" description="Major facilitator superfamily (MFS) profile" evidence="8">
    <location>
        <begin position="16"/>
        <end position="460"/>
    </location>
</feature>
<feature type="transmembrane region" description="Helical" evidence="7">
    <location>
        <begin position="299"/>
        <end position="322"/>
    </location>
</feature>
<organism evidence="9 10">
    <name type="scientific">Corynebacterium lactis RW2-5</name>
    <dbReference type="NCBI Taxonomy" id="1408189"/>
    <lineage>
        <taxon>Bacteria</taxon>
        <taxon>Bacillati</taxon>
        <taxon>Actinomycetota</taxon>
        <taxon>Actinomycetes</taxon>
        <taxon>Mycobacteriales</taxon>
        <taxon>Corynebacteriaceae</taxon>
        <taxon>Corynebacterium</taxon>
    </lineage>
</organism>
<keyword evidence="3" id="KW-1003">Cell membrane</keyword>
<dbReference type="PATRIC" id="fig|1408189.4.peg.26"/>
<feature type="transmembrane region" description="Helical" evidence="7">
    <location>
        <begin position="225"/>
        <end position="248"/>
    </location>
</feature>
<accession>A0A0K2GX86</accession>
<dbReference type="GO" id="GO:0022857">
    <property type="term" value="F:transmembrane transporter activity"/>
    <property type="evidence" value="ECO:0007669"/>
    <property type="project" value="InterPro"/>
</dbReference>
<reference evidence="9 10" key="1">
    <citation type="submission" date="2013-10" db="EMBL/GenBank/DDBJ databases">
        <title>Complete genome sequence of Corynebacterium lactis DSM 45799(T), isolated from raw cow milk.</title>
        <authorList>
            <person name="Ruckert C."/>
            <person name="Albersmeier A."/>
            <person name="Lipski A."/>
            <person name="Kalinowski J."/>
        </authorList>
    </citation>
    <scope>NUCLEOTIDE SEQUENCE [LARGE SCALE GENOMIC DNA]</scope>
    <source>
        <strain evidence="9 10">RW2-5</strain>
    </source>
</reference>
<evidence type="ECO:0000256" key="7">
    <source>
        <dbReference type="SAM" id="Phobius"/>
    </source>
</evidence>
<dbReference type="SUPFAM" id="SSF103473">
    <property type="entry name" value="MFS general substrate transporter"/>
    <property type="match status" value="2"/>
</dbReference>
<protein>
    <submittedName>
        <fullName evidence="9">Multidrug MFS transporter</fullName>
    </submittedName>
</protein>
<feature type="transmembrane region" description="Helical" evidence="7">
    <location>
        <begin position="82"/>
        <end position="101"/>
    </location>
</feature>
<keyword evidence="2" id="KW-0813">Transport</keyword>
<dbReference type="PROSITE" id="PS50850">
    <property type="entry name" value="MFS"/>
    <property type="match status" value="1"/>
</dbReference>
<dbReference type="Gene3D" id="1.20.1250.20">
    <property type="entry name" value="MFS general substrate transporter like domains"/>
    <property type="match status" value="1"/>
</dbReference>
<gene>
    <name evidence="9" type="ORF">CLAC_00125</name>
</gene>
<dbReference type="PRINTS" id="PR01036">
    <property type="entry name" value="TCRTETB"/>
</dbReference>
<feature type="transmembrane region" description="Helical" evidence="7">
    <location>
        <begin position="359"/>
        <end position="385"/>
    </location>
</feature>
<feature type="transmembrane region" description="Helical" evidence="7">
    <location>
        <begin position="406"/>
        <end position="424"/>
    </location>
</feature>
<feature type="transmembrane region" description="Helical" evidence="7">
    <location>
        <begin position="140"/>
        <end position="163"/>
    </location>
</feature>
<dbReference type="InterPro" id="IPR020846">
    <property type="entry name" value="MFS_dom"/>
</dbReference>
<feature type="transmembrane region" description="Helical" evidence="7">
    <location>
        <begin position="16"/>
        <end position="39"/>
    </location>
</feature>
<keyword evidence="4 7" id="KW-0812">Transmembrane</keyword>
<evidence type="ECO:0000256" key="3">
    <source>
        <dbReference type="ARBA" id="ARBA00022475"/>
    </source>
</evidence>
<feature type="transmembrane region" description="Helical" evidence="7">
    <location>
        <begin position="268"/>
        <end position="293"/>
    </location>
</feature>
<evidence type="ECO:0000259" key="8">
    <source>
        <dbReference type="PROSITE" id="PS50850"/>
    </source>
</evidence>
<dbReference type="InterPro" id="IPR004638">
    <property type="entry name" value="EmrB-like"/>
</dbReference>
<dbReference type="Proteomes" id="UP000058446">
    <property type="component" value="Chromosome"/>
</dbReference>
<feature type="transmembrane region" description="Helical" evidence="7">
    <location>
        <begin position="436"/>
        <end position="455"/>
    </location>
</feature>
<dbReference type="InterPro" id="IPR011701">
    <property type="entry name" value="MFS"/>
</dbReference>
<feature type="transmembrane region" description="Helical" evidence="7">
    <location>
        <begin position="169"/>
        <end position="190"/>
    </location>
</feature>
<dbReference type="GO" id="GO:0005886">
    <property type="term" value="C:plasma membrane"/>
    <property type="evidence" value="ECO:0007669"/>
    <property type="project" value="UniProtKB-SubCell"/>
</dbReference>
<feature type="transmembrane region" description="Helical" evidence="7">
    <location>
        <begin position="51"/>
        <end position="70"/>
    </location>
</feature>
<evidence type="ECO:0000256" key="1">
    <source>
        <dbReference type="ARBA" id="ARBA00004651"/>
    </source>
</evidence>
<feature type="transmembrane region" description="Helical" evidence="7">
    <location>
        <begin position="202"/>
        <end position="219"/>
    </location>
</feature>
<dbReference type="Gene3D" id="1.20.1720.10">
    <property type="entry name" value="Multidrug resistance protein D"/>
    <property type="match status" value="1"/>
</dbReference>
<dbReference type="KEGG" id="clw:CLAC_00125"/>
<dbReference type="AlphaFoldDB" id="A0A0K2GX86"/>
<feature type="transmembrane region" description="Helical" evidence="7">
    <location>
        <begin position="334"/>
        <end position="353"/>
    </location>
</feature>
<dbReference type="Pfam" id="PF07690">
    <property type="entry name" value="MFS_1"/>
    <property type="match status" value="1"/>
</dbReference>
<comment type="subcellular location">
    <subcellularLocation>
        <location evidence="1">Cell membrane</location>
        <topology evidence="1">Multi-pass membrane protein</topology>
    </subcellularLocation>
</comment>
<dbReference type="EMBL" id="CP006841">
    <property type="protein sequence ID" value="ALA66402.1"/>
    <property type="molecule type" value="Genomic_DNA"/>
</dbReference>
<dbReference type="PANTHER" id="PTHR42718:SF42">
    <property type="entry name" value="EXPORT PROTEIN"/>
    <property type="match status" value="1"/>
</dbReference>
<proteinExistence type="predicted"/>
<sequence length="462" mass="48841">MNTSTNEFDSKQAWPALWTVLLGFFMILVDATIVTVGINTIQHDLGGKLDSVMWVTSGYLLAYAVPLLVTGRLGDLWGIKKTYVAGLIIFVLASLACGLAPSIGMLVLARVVQGFGAALLTPQTMALITRMFPPTHRGAAMGLWGSAAGVAALTGPLAGGLLIDLLNWRWIFLINVPVGLIGLFCAFRFVPTFDTNRHKIDYPGILLSAVGMFLLVFGIQEGESAGWAGWIWALIAAGIVVLALFTLWEAKTTSEPLMPLFLFKDRNFTASSLAIAVMGALVVSVGFPIILYAQNARGLTTISAALLLVPQALISGFMSPWTGKLLGKLKFREFGLIGFGASLIGMLGFHFLMREGVSVLWLLLPSAAFGVANAFIWGTLSTAATRNIDGTLAGAASGVYNTIRQIGSVLGSALIATVMAAALSDNHGDFTPSMSLAMWLPVALSAAGIAASLMIKNPSEQS</sequence>
<evidence type="ECO:0000256" key="4">
    <source>
        <dbReference type="ARBA" id="ARBA00022692"/>
    </source>
</evidence>
<name>A0A0K2GX86_9CORY</name>
<evidence type="ECO:0000313" key="10">
    <source>
        <dbReference type="Proteomes" id="UP000058446"/>
    </source>
</evidence>
<keyword evidence="10" id="KW-1185">Reference proteome</keyword>
<evidence type="ECO:0000256" key="5">
    <source>
        <dbReference type="ARBA" id="ARBA00022989"/>
    </source>
</evidence>
<evidence type="ECO:0000256" key="2">
    <source>
        <dbReference type="ARBA" id="ARBA00022448"/>
    </source>
</evidence>
<evidence type="ECO:0000256" key="6">
    <source>
        <dbReference type="ARBA" id="ARBA00023136"/>
    </source>
</evidence>
<dbReference type="RefSeq" id="WP_053411189.1">
    <property type="nucleotide sequence ID" value="NZ_CP006841.1"/>
</dbReference>
<dbReference type="PANTHER" id="PTHR42718">
    <property type="entry name" value="MAJOR FACILITATOR SUPERFAMILY MULTIDRUG TRANSPORTER MFSC"/>
    <property type="match status" value="1"/>
</dbReference>
<evidence type="ECO:0000313" key="9">
    <source>
        <dbReference type="EMBL" id="ALA66402.1"/>
    </source>
</evidence>
<keyword evidence="5 7" id="KW-1133">Transmembrane helix</keyword>